<dbReference type="InterPro" id="IPR038770">
    <property type="entry name" value="Na+/solute_symporter_sf"/>
</dbReference>
<comment type="caution">
    <text evidence="6">The sequence shown here is derived from an EMBL/GenBank/DDBJ whole genome shotgun (WGS) entry which is preliminary data.</text>
</comment>
<comment type="subcellular location">
    <subcellularLocation>
        <location evidence="1">Membrane</location>
        <topology evidence="1">Multi-pass membrane protein</topology>
    </subcellularLocation>
</comment>
<dbReference type="GO" id="GO:0016020">
    <property type="term" value="C:membrane"/>
    <property type="evidence" value="ECO:0007669"/>
    <property type="project" value="UniProtKB-SubCell"/>
</dbReference>
<evidence type="ECO:0000313" key="7">
    <source>
        <dbReference type="Proteomes" id="UP000030321"/>
    </source>
</evidence>
<organism evidence="6 7">
    <name type="scientific">Microcystis aeruginosa NIES-44</name>
    <dbReference type="NCBI Taxonomy" id="449439"/>
    <lineage>
        <taxon>Bacteria</taxon>
        <taxon>Bacillati</taxon>
        <taxon>Cyanobacteriota</taxon>
        <taxon>Cyanophyceae</taxon>
        <taxon>Oscillatoriophycideae</taxon>
        <taxon>Chroococcales</taxon>
        <taxon>Microcystaceae</taxon>
        <taxon>Microcystis</taxon>
    </lineage>
</organism>
<dbReference type="AlphaFoldDB" id="A0A0A1VXA7"/>
<dbReference type="Proteomes" id="UP000030321">
    <property type="component" value="Unassembled WGS sequence"/>
</dbReference>
<feature type="transmembrane region" description="Helical" evidence="5">
    <location>
        <begin position="198"/>
        <end position="220"/>
    </location>
</feature>
<proteinExistence type="predicted"/>
<dbReference type="InterPro" id="IPR004710">
    <property type="entry name" value="Bilac:Na_transpt"/>
</dbReference>
<feature type="transmembrane region" description="Helical" evidence="5">
    <location>
        <begin position="141"/>
        <end position="161"/>
    </location>
</feature>
<feature type="transmembrane region" description="Helical" evidence="5">
    <location>
        <begin position="41"/>
        <end position="63"/>
    </location>
</feature>
<keyword evidence="2 5" id="KW-0812">Transmembrane</keyword>
<feature type="transmembrane region" description="Helical" evidence="5">
    <location>
        <begin position="6"/>
        <end position="29"/>
    </location>
</feature>
<evidence type="ECO:0000313" key="6">
    <source>
        <dbReference type="EMBL" id="GAL94123.1"/>
    </source>
</evidence>
<feature type="transmembrane region" description="Helical" evidence="5">
    <location>
        <begin position="232"/>
        <end position="253"/>
    </location>
</feature>
<gene>
    <name evidence="6" type="ORF">N44_02703</name>
</gene>
<evidence type="ECO:0000256" key="3">
    <source>
        <dbReference type="ARBA" id="ARBA00022989"/>
    </source>
</evidence>
<dbReference type="Gene3D" id="1.20.1530.20">
    <property type="match status" value="1"/>
</dbReference>
<accession>A0A0A1VXA7</accession>
<name>A0A0A1VXA7_MICAE</name>
<feature type="transmembrane region" description="Helical" evidence="5">
    <location>
        <begin position="173"/>
        <end position="192"/>
    </location>
</feature>
<feature type="transmembrane region" description="Helical" evidence="5">
    <location>
        <begin position="259"/>
        <end position="280"/>
    </location>
</feature>
<keyword evidence="4 5" id="KW-0472">Membrane</keyword>
<dbReference type="PANTHER" id="PTHR10361">
    <property type="entry name" value="SODIUM-BILE ACID COTRANSPORTER"/>
    <property type="match status" value="1"/>
</dbReference>
<evidence type="ECO:0000256" key="1">
    <source>
        <dbReference type="ARBA" id="ARBA00004141"/>
    </source>
</evidence>
<feature type="transmembrane region" description="Helical" evidence="5">
    <location>
        <begin position="96"/>
        <end position="121"/>
    </location>
</feature>
<dbReference type="PANTHER" id="PTHR10361:SF24">
    <property type="entry name" value="P3 PROTEIN"/>
    <property type="match status" value="1"/>
</dbReference>
<evidence type="ECO:0000256" key="4">
    <source>
        <dbReference type="ARBA" id="ARBA00023136"/>
    </source>
</evidence>
<dbReference type="RefSeq" id="WP_045360089.1">
    <property type="nucleotide sequence ID" value="NZ_BBPA01000053.1"/>
</dbReference>
<dbReference type="InterPro" id="IPR002657">
    <property type="entry name" value="BilAc:Na_symport/Acr3"/>
</dbReference>
<dbReference type="Pfam" id="PF01758">
    <property type="entry name" value="SBF"/>
    <property type="match status" value="1"/>
</dbReference>
<evidence type="ECO:0000256" key="2">
    <source>
        <dbReference type="ARBA" id="ARBA00022692"/>
    </source>
</evidence>
<sequence length="289" mass="31310">MQADFFTNILLPVALGVLMLGMGLGLIPADFQRITRYPKAVLIGLVNQIIILPIVGFIIASLLPLQPEIAVGLMIIAICPSSPSCNVLTYLAKGDVVLCVTLTAFSSIITIFTIPFLASLILQHFMGESAAISLPIGSTMAQIFLIIVLPMIIGMTIRHYFPLLAKSLEPITNRLAVIFLAVIICLLILREWQRLPLFIAQTGLAVIILNTTASLIGFFSGRLFQLTIPQRICIAIEVGIQSGTLAIAITAGLLKNPDLAIPAMVYSLWMYVSAFIAVYYGRKKAALVK</sequence>
<dbReference type="EMBL" id="BBPA01000053">
    <property type="protein sequence ID" value="GAL94123.1"/>
    <property type="molecule type" value="Genomic_DNA"/>
</dbReference>
<keyword evidence="3 5" id="KW-1133">Transmembrane helix</keyword>
<evidence type="ECO:0000256" key="5">
    <source>
        <dbReference type="SAM" id="Phobius"/>
    </source>
</evidence>
<protein>
    <submittedName>
        <fullName evidence="6">Na(+) dependent transporter,sodium bile acid symporter family</fullName>
    </submittedName>
</protein>
<reference evidence="7" key="1">
    <citation type="journal article" date="2015" name="Genome">
        <title>Whole Genome Sequence of the Non-Microcystin-Producing Microcystis aeruginosa Strain NIES-44.</title>
        <authorList>
            <person name="Okano K."/>
            <person name="Miyata N."/>
            <person name="Ozaki Y."/>
        </authorList>
    </citation>
    <scope>NUCLEOTIDE SEQUENCE [LARGE SCALE GENOMIC DNA]</scope>
    <source>
        <strain evidence="7">NIES-44</strain>
    </source>
</reference>
<feature type="transmembrane region" description="Helical" evidence="5">
    <location>
        <begin position="69"/>
        <end position="89"/>
    </location>
</feature>